<evidence type="ECO:0000256" key="1">
    <source>
        <dbReference type="ARBA" id="ARBA00004141"/>
    </source>
</evidence>
<gene>
    <name evidence="9" type="ORF">N7456_001119</name>
</gene>
<dbReference type="InterPro" id="IPR011701">
    <property type="entry name" value="MFS"/>
</dbReference>
<comment type="similarity">
    <text evidence="2">Belongs to the major facilitator superfamily. TCR/Tet family.</text>
</comment>
<feature type="transmembrane region" description="Helical" evidence="7">
    <location>
        <begin position="272"/>
        <end position="292"/>
    </location>
</feature>
<evidence type="ECO:0000256" key="2">
    <source>
        <dbReference type="ARBA" id="ARBA00007520"/>
    </source>
</evidence>
<feature type="transmembrane region" description="Helical" evidence="7">
    <location>
        <begin position="346"/>
        <end position="370"/>
    </location>
</feature>
<feature type="transmembrane region" description="Helical" evidence="7">
    <location>
        <begin position="115"/>
        <end position="134"/>
    </location>
</feature>
<keyword evidence="5 7" id="KW-0472">Membrane</keyword>
<feature type="transmembrane region" description="Helical" evidence="7">
    <location>
        <begin position="313"/>
        <end position="334"/>
    </location>
</feature>
<evidence type="ECO:0000256" key="6">
    <source>
        <dbReference type="SAM" id="MobiDB-lite"/>
    </source>
</evidence>
<dbReference type="PANTHER" id="PTHR23501">
    <property type="entry name" value="MAJOR FACILITATOR SUPERFAMILY"/>
    <property type="match status" value="1"/>
</dbReference>
<feature type="region of interest" description="Disordered" evidence="6">
    <location>
        <begin position="1"/>
        <end position="28"/>
    </location>
</feature>
<evidence type="ECO:0000256" key="3">
    <source>
        <dbReference type="ARBA" id="ARBA00022692"/>
    </source>
</evidence>
<sequence>MADVVDVSHGVAQEQQTDEEKVATGDRDNVSETAKDDETQYATGIKLFSIGIGLCLAVLCSNLDRSILGVATPEITTEFNSLDDIGWYGSAYLLTSCCSQLMFGKLYAGYNIKWTFLSALAIFEIGSIVCAAAPNSDSLIVGRAIAGLGATGISTGALMIISNIMPVHERPKYTAMVGACMGVTLVIAPFLGGVFTNKLTWRWCFWINLPLGGVTVFLILLIVHLPPRPKSDAATGRALLDKVDLPGTLLLLPSIVCLLLALQWGGTKYDWANWRCILLFCIFGVLGLLWCYMQVRAGDKATVPMRLLKMRSIVASMWFAFFLFGMMFIQSYYIPIWFQALKGDSAYWSGIHMLTMTVAMTLSFVVTGALTTITGYYVPSMILGAVISAVSSGMIVKFGAHTSTGYWVGALILSGMGFGLGAQQCMMVPQTILNGEDIALGTSVIMFAETISGTVFLAVCETLFENKLVEELDKLSPTANPAVVVANGAASLKSAMSEIYTASVVEEILESYAKALQPVWIVAVVFGSLSLFGAVFTEWVSVKKDKEKEGKKEQLSASNSIMSNTSIAQDEELGGNDILHHSS</sequence>
<feature type="transmembrane region" description="Helical" evidence="7">
    <location>
        <begin position="140"/>
        <end position="161"/>
    </location>
</feature>
<dbReference type="SUPFAM" id="SSF103473">
    <property type="entry name" value="MFS general substrate transporter"/>
    <property type="match status" value="1"/>
</dbReference>
<feature type="transmembrane region" description="Helical" evidence="7">
    <location>
        <begin position="205"/>
        <end position="225"/>
    </location>
</feature>
<feature type="transmembrane region" description="Helical" evidence="7">
    <location>
        <begin position="406"/>
        <end position="426"/>
    </location>
</feature>
<evidence type="ECO:0000313" key="9">
    <source>
        <dbReference type="EMBL" id="KAJ5116771.1"/>
    </source>
</evidence>
<dbReference type="Pfam" id="PF07690">
    <property type="entry name" value="MFS_1"/>
    <property type="match status" value="1"/>
</dbReference>
<dbReference type="PROSITE" id="PS50850">
    <property type="entry name" value="MFS"/>
    <property type="match status" value="1"/>
</dbReference>
<dbReference type="InterPro" id="IPR036259">
    <property type="entry name" value="MFS_trans_sf"/>
</dbReference>
<feature type="transmembrane region" description="Helical" evidence="7">
    <location>
        <begin position="438"/>
        <end position="459"/>
    </location>
</feature>
<keyword evidence="10" id="KW-1185">Reference proteome</keyword>
<feature type="domain" description="Major facilitator superfamily (MFS) profile" evidence="8">
    <location>
        <begin position="50"/>
        <end position="545"/>
    </location>
</feature>
<feature type="transmembrane region" description="Helical" evidence="7">
    <location>
        <begin position="173"/>
        <end position="193"/>
    </location>
</feature>
<dbReference type="Gene3D" id="1.20.1250.20">
    <property type="entry name" value="MFS general substrate transporter like domains"/>
    <property type="match status" value="1"/>
</dbReference>
<feature type="region of interest" description="Disordered" evidence="6">
    <location>
        <begin position="547"/>
        <end position="583"/>
    </location>
</feature>
<organism evidence="9 10">
    <name type="scientific">Penicillium angulare</name>
    <dbReference type="NCBI Taxonomy" id="116970"/>
    <lineage>
        <taxon>Eukaryota</taxon>
        <taxon>Fungi</taxon>
        <taxon>Dikarya</taxon>
        <taxon>Ascomycota</taxon>
        <taxon>Pezizomycotina</taxon>
        <taxon>Eurotiomycetes</taxon>
        <taxon>Eurotiomycetidae</taxon>
        <taxon>Eurotiales</taxon>
        <taxon>Aspergillaceae</taxon>
        <taxon>Penicillium</taxon>
    </lineage>
</organism>
<feature type="transmembrane region" description="Helical" evidence="7">
    <location>
        <begin position="245"/>
        <end position="266"/>
    </location>
</feature>
<dbReference type="FunFam" id="1.20.1250.20:FF:000196">
    <property type="entry name" value="MFS toxin efflux pump (AflT)"/>
    <property type="match status" value="1"/>
</dbReference>
<keyword evidence="4 7" id="KW-1133">Transmembrane helix</keyword>
<dbReference type="FunFam" id="1.20.1720.10:FF:000012">
    <property type="entry name" value="MFS toxin efflux pump (AflT)"/>
    <property type="match status" value="1"/>
</dbReference>
<dbReference type="PANTHER" id="PTHR23501:SF199">
    <property type="entry name" value="MFS EFFLUX TRANSPORTER INPD-RELATED"/>
    <property type="match status" value="1"/>
</dbReference>
<dbReference type="Proteomes" id="UP001149165">
    <property type="component" value="Unassembled WGS sequence"/>
</dbReference>
<dbReference type="GO" id="GO:0022857">
    <property type="term" value="F:transmembrane transporter activity"/>
    <property type="evidence" value="ECO:0007669"/>
    <property type="project" value="InterPro"/>
</dbReference>
<feature type="transmembrane region" description="Helical" evidence="7">
    <location>
        <begin position="519"/>
        <end position="542"/>
    </location>
</feature>
<comment type="caution">
    <text evidence="9">The sequence shown here is derived from an EMBL/GenBank/DDBJ whole genome shotgun (WGS) entry which is preliminary data.</text>
</comment>
<protein>
    <submittedName>
        <fullName evidence="9">Major facilitator superfamily transporter</fullName>
    </submittedName>
</protein>
<evidence type="ECO:0000256" key="5">
    <source>
        <dbReference type="ARBA" id="ARBA00023136"/>
    </source>
</evidence>
<dbReference type="CDD" id="cd17502">
    <property type="entry name" value="MFS_Azr1_MDR_like"/>
    <property type="match status" value="1"/>
</dbReference>
<comment type="subcellular location">
    <subcellularLocation>
        <location evidence="1">Membrane</location>
        <topology evidence="1">Multi-pass membrane protein</topology>
    </subcellularLocation>
</comment>
<dbReference type="EMBL" id="JAPQKH010000001">
    <property type="protein sequence ID" value="KAJ5116771.1"/>
    <property type="molecule type" value="Genomic_DNA"/>
</dbReference>
<dbReference type="OrthoDB" id="10021397at2759"/>
<reference evidence="9" key="2">
    <citation type="journal article" date="2023" name="IMA Fungus">
        <title>Comparative genomic study of the Penicillium genus elucidates a diverse pangenome and 15 lateral gene transfer events.</title>
        <authorList>
            <person name="Petersen C."/>
            <person name="Sorensen T."/>
            <person name="Nielsen M.R."/>
            <person name="Sondergaard T.E."/>
            <person name="Sorensen J.L."/>
            <person name="Fitzpatrick D.A."/>
            <person name="Frisvad J.C."/>
            <person name="Nielsen K.L."/>
        </authorList>
    </citation>
    <scope>NUCLEOTIDE SEQUENCE</scope>
    <source>
        <strain evidence="9">IBT 30069</strain>
    </source>
</reference>
<dbReference type="AlphaFoldDB" id="A0A9W9GDF0"/>
<evidence type="ECO:0000259" key="8">
    <source>
        <dbReference type="PROSITE" id="PS50850"/>
    </source>
</evidence>
<accession>A0A9W9GDF0</accession>
<dbReference type="InterPro" id="IPR020846">
    <property type="entry name" value="MFS_dom"/>
</dbReference>
<reference evidence="9" key="1">
    <citation type="submission" date="2022-11" db="EMBL/GenBank/DDBJ databases">
        <authorList>
            <person name="Petersen C."/>
        </authorList>
    </citation>
    <scope>NUCLEOTIDE SEQUENCE</scope>
    <source>
        <strain evidence="9">IBT 30069</strain>
    </source>
</reference>
<feature type="compositionally biased region" description="Polar residues" evidence="6">
    <location>
        <begin position="555"/>
        <end position="568"/>
    </location>
</feature>
<feature type="transmembrane region" description="Helical" evidence="7">
    <location>
        <begin position="382"/>
        <end position="400"/>
    </location>
</feature>
<proteinExistence type="inferred from homology"/>
<name>A0A9W9GDF0_9EURO</name>
<keyword evidence="3 7" id="KW-0812">Transmembrane</keyword>
<evidence type="ECO:0000256" key="4">
    <source>
        <dbReference type="ARBA" id="ARBA00022989"/>
    </source>
</evidence>
<evidence type="ECO:0000313" key="10">
    <source>
        <dbReference type="Proteomes" id="UP001149165"/>
    </source>
</evidence>
<dbReference type="GO" id="GO:0005886">
    <property type="term" value="C:plasma membrane"/>
    <property type="evidence" value="ECO:0007669"/>
    <property type="project" value="TreeGrafter"/>
</dbReference>
<feature type="compositionally biased region" description="Basic and acidic residues" evidence="6">
    <location>
        <begin position="18"/>
        <end position="28"/>
    </location>
</feature>
<evidence type="ECO:0000256" key="7">
    <source>
        <dbReference type="SAM" id="Phobius"/>
    </source>
</evidence>